<feature type="transmembrane region" description="Helical" evidence="1">
    <location>
        <begin position="60"/>
        <end position="83"/>
    </location>
</feature>
<comment type="caution">
    <text evidence="2">The sequence shown here is derived from an EMBL/GenBank/DDBJ whole genome shotgun (WGS) entry which is preliminary data.</text>
</comment>
<protein>
    <submittedName>
        <fullName evidence="2">Uncharacterized protein</fullName>
    </submittedName>
</protein>
<evidence type="ECO:0000313" key="2">
    <source>
        <dbReference type="EMBL" id="MED6209933.1"/>
    </source>
</evidence>
<gene>
    <name evidence="2" type="ORF">PIB30_059413</name>
</gene>
<feature type="transmembrane region" description="Helical" evidence="1">
    <location>
        <begin position="12"/>
        <end position="33"/>
    </location>
</feature>
<accession>A0ABU6YMR9</accession>
<proteinExistence type="predicted"/>
<reference evidence="2 3" key="1">
    <citation type="journal article" date="2023" name="Plants (Basel)">
        <title>Bridging the Gap: Combining Genomics and Transcriptomics Approaches to Understand Stylosanthes scabra, an Orphan Legume from the Brazilian Caatinga.</title>
        <authorList>
            <person name="Ferreira-Neto J.R.C."/>
            <person name="da Silva M.D."/>
            <person name="Binneck E."/>
            <person name="de Melo N.F."/>
            <person name="da Silva R.H."/>
            <person name="de Melo A.L.T.M."/>
            <person name="Pandolfi V."/>
            <person name="Bustamante F.O."/>
            <person name="Brasileiro-Vidal A.C."/>
            <person name="Benko-Iseppon A.M."/>
        </authorList>
    </citation>
    <scope>NUCLEOTIDE SEQUENCE [LARGE SCALE GENOMIC DNA]</scope>
    <source>
        <tissue evidence="2">Leaves</tissue>
    </source>
</reference>
<name>A0ABU6YMR9_9FABA</name>
<keyword evidence="3" id="KW-1185">Reference proteome</keyword>
<dbReference type="EMBL" id="JASCZI010242166">
    <property type="protein sequence ID" value="MED6209933.1"/>
    <property type="molecule type" value="Genomic_DNA"/>
</dbReference>
<dbReference type="Proteomes" id="UP001341840">
    <property type="component" value="Unassembled WGS sequence"/>
</dbReference>
<organism evidence="2 3">
    <name type="scientific">Stylosanthes scabra</name>
    <dbReference type="NCBI Taxonomy" id="79078"/>
    <lineage>
        <taxon>Eukaryota</taxon>
        <taxon>Viridiplantae</taxon>
        <taxon>Streptophyta</taxon>
        <taxon>Embryophyta</taxon>
        <taxon>Tracheophyta</taxon>
        <taxon>Spermatophyta</taxon>
        <taxon>Magnoliopsida</taxon>
        <taxon>eudicotyledons</taxon>
        <taxon>Gunneridae</taxon>
        <taxon>Pentapetalae</taxon>
        <taxon>rosids</taxon>
        <taxon>fabids</taxon>
        <taxon>Fabales</taxon>
        <taxon>Fabaceae</taxon>
        <taxon>Papilionoideae</taxon>
        <taxon>50 kb inversion clade</taxon>
        <taxon>dalbergioids sensu lato</taxon>
        <taxon>Dalbergieae</taxon>
        <taxon>Pterocarpus clade</taxon>
        <taxon>Stylosanthes</taxon>
    </lineage>
</organism>
<keyword evidence="1" id="KW-1133">Transmembrane helix</keyword>
<keyword evidence="1" id="KW-0812">Transmembrane</keyword>
<evidence type="ECO:0000256" key="1">
    <source>
        <dbReference type="SAM" id="Phobius"/>
    </source>
</evidence>
<dbReference type="PROSITE" id="PS51257">
    <property type="entry name" value="PROKAR_LIPOPROTEIN"/>
    <property type="match status" value="1"/>
</dbReference>
<keyword evidence="1" id="KW-0472">Membrane</keyword>
<evidence type="ECO:0000313" key="3">
    <source>
        <dbReference type="Proteomes" id="UP001341840"/>
    </source>
</evidence>
<sequence length="120" mass="13541">MLNRREKSATLAVLLFFSAILSCLCLILVFHFIKELILVTTKNKPSNNNSINNNHQQQEILWAGFSFALVIVFAFTFVVFAIFSGCVMIQEIDTCNNKIAPAPITTDHDLDHHRHPPTTV</sequence>